<keyword evidence="1" id="KW-0812">Transmembrane</keyword>
<keyword evidence="1" id="KW-0472">Membrane</keyword>
<sequence>MKFNARKPLMQRCLANYQAIYLLPSVSLPLLEALSLMGLRKGQML</sequence>
<keyword evidence="1" id="KW-1133">Transmembrane helix</keyword>
<name>A0A2P2NCE9_RHIMU</name>
<organism evidence="2">
    <name type="scientific">Rhizophora mucronata</name>
    <name type="common">Asiatic mangrove</name>
    <dbReference type="NCBI Taxonomy" id="61149"/>
    <lineage>
        <taxon>Eukaryota</taxon>
        <taxon>Viridiplantae</taxon>
        <taxon>Streptophyta</taxon>
        <taxon>Embryophyta</taxon>
        <taxon>Tracheophyta</taxon>
        <taxon>Spermatophyta</taxon>
        <taxon>Magnoliopsida</taxon>
        <taxon>eudicotyledons</taxon>
        <taxon>Gunneridae</taxon>
        <taxon>Pentapetalae</taxon>
        <taxon>rosids</taxon>
        <taxon>fabids</taxon>
        <taxon>Malpighiales</taxon>
        <taxon>Rhizophoraceae</taxon>
        <taxon>Rhizophora</taxon>
    </lineage>
</organism>
<accession>A0A2P2NCE9</accession>
<protein>
    <submittedName>
        <fullName evidence="2">Uncharacterized protein</fullName>
    </submittedName>
</protein>
<feature type="transmembrane region" description="Helical" evidence="1">
    <location>
        <begin position="20"/>
        <end position="39"/>
    </location>
</feature>
<proteinExistence type="predicted"/>
<dbReference type="EMBL" id="GGEC01059640">
    <property type="protein sequence ID" value="MBX40124.1"/>
    <property type="molecule type" value="Transcribed_RNA"/>
</dbReference>
<evidence type="ECO:0000256" key="1">
    <source>
        <dbReference type="SAM" id="Phobius"/>
    </source>
</evidence>
<reference evidence="2" key="1">
    <citation type="submission" date="2018-02" db="EMBL/GenBank/DDBJ databases">
        <title>Rhizophora mucronata_Transcriptome.</title>
        <authorList>
            <person name="Meera S.P."/>
            <person name="Sreeshan A."/>
            <person name="Augustine A."/>
        </authorList>
    </citation>
    <scope>NUCLEOTIDE SEQUENCE</scope>
    <source>
        <tissue evidence="2">Leaf</tissue>
    </source>
</reference>
<dbReference type="AlphaFoldDB" id="A0A2P2NCE9"/>
<evidence type="ECO:0000313" key="2">
    <source>
        <dbReference type="EMBL" id="MBX40124.1"/>
    </source>
</evidence>